<dbReference type="InterPro" id="IPR028098">
    <property type="entry name" value="Glyco_trans_4-like_N"/>
</dbReference>
<gene>
    <name evidence="2" type="ORF">GWK08_10295</name>
</gene>
<dbReference type="SUPFAM" id="SSF53756">
    <property type="entry name" value="UDP-Glycosyltransferase/glycogen phosphorylase"/>
    <property type="match status" value="1"/>
</dbReference>
<sequence>MKKTLIITYYWPPAGGPGVQRWLKFVKYLRDFEVDPVVYIPENPDYPFKDESFLGEVPEDITVLRHPIFEPYALASVFSKKKSQQLSSGIISEKKQSFTERLLLWIRGNFFIPDARKFWVKPSVRFLSTYLKENNIDTIITTGPPHSVHLIGMQLKEKCGVRWISDFRDPWTTIGYHKRLKLTGSSRRKHKQLEREVLRNSDQIVVTSKTTKKEFEAITQQPIEVITNGYDRHGGRATEPDKLFSLSHIGSLLSGRNPEILWQSLSELTREREDFKKDLELKLAGVVSEDILKSIEAQGLKPYLNMPGYLSHEDALKMQRSARLLLLIEINSKETECIIPGKLFEYMVAGRPILAIGPENWDVRDILKDTNTGVSFSYEQKTELKEKIVSCYEDYKRGALESHPIGLQQYSRKSLTQKLASIIHKGS</sequence>
<dbReference type="AlphaFoldDB" id="A0A6P0UMY5"/>
<dbReference type="Gene3D" id="3.40.50.2000">
    <property type="entry name" value="Glycogen Phosphorylase B"/>
    <property type="match status" value="2"/>
</dbReference>
<protein>
    <submittedName>
        <fullName evidence="2">Glycosyltransferase</fullName>
    </submittedName>
</protein>
<evidence type="ECO:0000313" key="2">
    <source>
        <dbReference type="EMBL" id="NER13830.1"/>
    </source>
</evidence>
<dbReference type="Pfam" id="PF13439">
    <property type="entry name" value="Glyco_transf_4"/>
    <property type="match status" value="1"/>
</dbReference>
<accession>A0A6P0UMY5</accession>
<dbReference type="EMBL" id="JAABOO010000002">
    <property type="protein sequence ID" value="NER13830.1"/>
    <property type="molecule type" value="Genomic_DNA"/>
</dbReference>
<dbReference type="CDD" id="cd03794">
    <property type="entry name" value="GT4_WbuB-like"/>
    <property type="match status" value="1"/>
</dbReference>
<dbReference type="Proteomes" id="UP000468581">
    <property type="component" value="Unassembled WGS sequence"/>
</dbReference>
<reference evidence="2 3" key="1">
    <citation type="submission" date="2020-01" db="EMBL/GenBank/DDBJ databases">
        <title>Leptobacterium flavescens.</title>
        <authorList>
            <person name="Wang G."/>
        </authorList>
    </citation>
    <scope>NUCLEOTIDE SEQUENCE [LARGE SCALE GENOMIC DNA]</scope>
    <source>
        <strain evidence="2 3">KCTC 22160</strain>
    </source>
</reference>
<feature type="domain" description="Glycosyltransferase subfamily 4-like N-terminal" evidence="1">
    <location>
        <begin position="106"/>
        <end position="231"/>
    </location>
</feature>
<name>A0A6P0UMY5_9FLAO</name>
<comment type="caution">
    <text evidence="2">The sequence shown here is derived from an EMBL/GenBank/DDBJ whole genome shotgun (WGS) entry which is preliminary data.</text>
</comment>
<evidence type="ECO:0000313" key="3">
    <source>
        <dbReference type="Proteomes" id="UP000468581"/>
    </source>
</evidence>
<evidence type="ECO:0000259" key="1">
    <source>
        <dbReference type="Pfam" id="PF13439"/>
    </source>
</evidence>
<keyword evidence="3" id="KW-1185">Reference proteome</keyword>
<dbReference type="RefSeq" id="WP_163607012.1">
    <property type="nucleotide sequence ID" value="NZ_JAABOO010000002.1"/>
</dbReference>
<dbReference type="GO" id="GO:0016757">
    <property type="term" value="F:glycosyltransferase activity"/>
    <property type="evidence" value="ECO:0007669"/>
    <property type="project" value="UniProtKB-ARBA"/>
</dbReference>
<dbReference type="Pfam" id="PF13692">
    <property type="entry name" value="Glyco_trans_1_4"/>
    <property type="match status" value="1"/>
</dbReference>
<keyword evidence="2" id="KW-0808">Transferase</keyword>
<proteinExistence type="predicted"/>
<organism evidence="2 3">
    <name type="scientific">Leptobacterium flavescens</name>
    <dbReference type="NCBI Taxonomy" id="472055"/>
    <lineage>
        <taxon>Bacteria</taxon>
        <taxon>Pseudomonadati</taxon>
        <taxon>Bacteroidota</taxon>
        <taxon>Flavobacteriia</taxon>
        <taxon>Flavobacteriales</taxon>
        <taxon>Flavobacteriaceae</taxon>
        <taxon>Leptobacterium</taxon>
    </lineage>
</organism>